<protein>
    <submittedName>
        <fullName evidence="1">Uncharacterized protein</fullName>
    </submittedName>
</protein>
<organism evidence="1">
    <name type="scientific">Anguilla anguilla</name>
    <name type="common">European freshwater eel</name>
    <name type="synonym">Muraena anguilla</name>
    <dbReference type="NCBI Taxonomy" id="7936"/>
    <lineage>
        <taxon>Eukaryota</taxon>
        <taxon>Metazoa</taxon>
        <taxon>Chordata</taxon>
        <taxon>Craniata</taxon>
        <taxon>Vertebrata</taxon>
        <taxon>Euteleostomi</taxon>
        <taxon>Actinopterygii</taxon>
        <taxon>Neopterygii</taxon>
        <taxon>Teleostei</taxon>
        <taxon>Anguilliformes</taxon>
        <taxon>Anguillidae</taxon>
        <taxon>Anguilla</taxon>
    </lineage>
</organism>
<reference evidence="1" key="1">
    <citation type="submission" date="2014-11" db="EMBL/GenBank/DDBJ databases">
        <authorList>
            <person name="Amaro Gonzalez C."/>
        </authorList>
    </citation>
    <scope>NUCLEOTIDE SEQUENCE</scope>
</reference>
<dbReference type="EMBL" id="GBXM01058840">
    <property type="protein sequence ID" value="JAH49737.1"/>
    <property type="molecule type" value="Transcribed_RNA"/>
</dbReference>
<evidence type="ECO:0000313" key="1">
    <source>
        <dbReference type="EMBL" id="JAH49737.1"/>
    </source>
</evidence>
<dbReference type="AlphaFoldDB" id="A0A0E9T8M0"/>
<accession>A0A0E9T8M0</accession>
<sequence>MSKGRYKAERDCNLETYYLGK</sequence>
<proteinExistence type="predicted"/>
<name>A0A0E9T8M0_ANGAN</name>
<reference evidence="1" key="2">
    <citation type="journal article" date="2015" name="Fish Shellfish Immunol.">
        <title>Early steps in the European eel (Anguilla anguilla)-Vibrio vulnificus interaction in the gills: Role of the RtxA13 toxin.</title>
        <authorList>
            <person name="Callol A."/>
            <person name="Pajuelo D."/>
            <person name="Ebbesson L."/>
            <person name="Teles M."/>
            <person name="MacKenzie S."/>
            <person name="Amaro C."/>
        </authorList>
    </citation>
    <scope>NUCLEOTIDE SEQUENCE</scope>
</reference>